<feature type="region of interest" description="Disordered" evidence="7">
    <location>
        <begin position="182"/>
        <end position="228"/>
    </location>
</feature>
<evidence type="ECO:0000256" key="3">
    <source>
        <dbReference type="ARBA" id="ARBA00022782"/>
    </source>
</evidence>
<dbReference type="InterPro" id="IPR001005">
    <property type="entry name" value="SANT/Myb"/>
</dbReference>
<reference evidence="9" key="1">
    <citation type="journal article" date="2023" name="Mol. Ecol. Resour.">
        <title>Chromosome-level genome assembly of a triploid poplar Populus alba 'Berolinensis'.</title>
        <authorList>
            <person name="Chen S."/>
            <person name="Yu Y."/>
            <person name="Wang X."/>
            <person name="Wang S."/>
            <person name="Zhang T."/>
            <person name="Zhou Y."/>
            <person name="He R."/>
            <person name="Meng N."/>
            <person name="Wang Y."/>
            <person name="Liu W."/>
            <person name="Liu Z."/>
            <person name="Liu J."/>
            <person name="Guo Q."/>
            <person name="Huang H."/>
            <person name="Sederoff R.R."/>
            <person name="Wang G."/>
            <person name="Qu G."/>
            <person name="Chen S."/>
        </authorList>
    </citation>
    <scope>NUCLEOTIDE SEQUENCE</scope>
    <source>
        <strain evidence="9">SC-2020</strain>
    </source>
</reference>
<sequence>MPRLRWTPDLHHCFVHAVERLGGEDRATPKMVLQIMDVEDLTISHVKSHLQMYRSMKHERMIQEADMKAKKNGKEPRMHHSNYFSHTMCCQQNRLNGKGLINNKALLYQGCGGVHNPANGLALKNASLTSQRRQKKGRQWIGKRVKEPFLHEEIASEECEQKPDTYIIFTDLLKSCVSKETNDQDKKMPAAASGCKKSHQSLEESTEIARRTDGDRTSSSLNSNVSKPLLKLSKAKSSSGVSLELTLA</sequence>
<dbReference type="GO" id="GO:0010158">
    <property type="term" value="P:abaxial cell fate specification"/>
    <property type="evidence" value="ECO:0007669"/>
    <property type="project" value="InterPro"/>
</dbReference>
<evidence type="ECO:0000256" key="1">
    <source>
        <dbReference type="ARBA" id="ARBA00004123"/>
    </source>
</evidence>
<keyword evidence="2" id="KW-0217">Developmental protein</keyword>
<evidence type="ECO:0000256" key="5">
    <source>
        <dbReference type="ARBA" id="ARBA00023163"/>
    </source>
</evidence>
<feature type="domain" description="HTH myb-type" evidence="8">
    <location>
        <begin position="1"/>
        <end position="58"/>
    </location>
</feature>
<evidence type="ECO:0000313" key="9">
    <source>
        <dbReference type="EMBL" id="KAJ6978561.1"/>
    </source>
</evidence>
<dbReference type="PROSITE" id="PS51294">
    <property type="entry name" value="HTH_MYB"/>
    <property type="match status" value="1"/>
</dbReference>
<dbReference type="SUPFAM" id="SSF46689">
    <property type="entry name" value="Homeodomain-like"/>
    <property type="match status" value="1"/>
</dbReference>
<organism evidence="9 10">
    <name type="scientific">Populus alba x Populus x berolinensis</name>
    <dbReference type="NCBI Taxonomy" id="444605"/>
    <lineage>
        <taxon>Eukaryota</taxon>
        <taxon>Viridiplantae</taxon>
        <taxon>Streptophyta</taxon>
        <taxon>Embryophyta</taxon>
        <taxon>Tracheophyta</taxon>
        <taxon>Spermatophyta</taxon>
        <taxon>Magnoliopsida</taxon>
        <taxon>eudicotyledons</taxon>
        <taxon>Gunneridae</taxon>
        <taxon>Pentapetalae</taxon>
        <taxon>rosids</taxon>
        <taxon>fabids</taxon>
        <taxon>Malpighiales</taxon>
        <taxon>Salicaceae</taxon>
        <taxon>Saliceae</taxon>
        <taxon>Populus</taxon>
    </lineage>
</organism>
<dbReference type="GO" id="GO:0005634">
    <property type="term" value="C:nucleus"/>
    <property type="evidence" value="ECO:0007669"/>
    <property type="project" value="UniProtKB-SubCell"/>
</dbReference>
<dbReference type="PANTHER" id="PTHR31496:SF3">
    <property type="entry name" value="TRANSCRIPTION REPRESSOR KAN1"/>
    <property type="match status" value="1"/>
</dbReference>
<dbReference type="FunFam" id="1.10.10.60:FF:000002">
    <property type="entry name" value="Myb family transcription factor"/>
    <property type="match status" value="1"/>
</dbReference>
<dbReference type="InterPro" id="IPR017930">
    <property type="entry name" value="Myb_dom"/>
</dbReference>
<feature type="compositionally biased region" description="Basic and acidic residues" evidence="7">
    <location>
        <begin position="207"/>
        <end position="216"/>
    </location>
</feature>
<comment type="subcellular location">
    <subcellularLocation>
        <location evidence="1">Nucleus</location>
    </subcellularLocation>
</comment>
<proteinExistence type="predicted"/>
<evidence type="ECO:0000256" key="4">
    <source>
        <dbReference type="ARBA" id="ARBA00023015"/>
    </source>
</evidence>
<keyword evidence="10" id="KW-1185">Reference proteome</keyword>
<dbReference type="NCBIfam" id="TIGR01557">
    <property type="entry name" value="myb_SHAQKYF"/>
    <property type="match status" value="1"/>
</dbReference>
<dbReference type="AlphaFoldDB" id="A0AAD6Q4E6"/>
<protein>
    <recommendedName>
        <fullName evidence="8">HTH myb-type domain-containing protein</fullName>
    </recommendedName>
</protein>
<dbReference type="InterPro" id="IPR006447">
    <property type="entry name" value="Myb_dom_plants"/>
</dbReference>
<name>A0AAD6Q4E6_9ROSI</name>
<dbReference type="GO" id="GO:0006355">
    <property type="term" value="P:regulation of DNA-templated transcription"/>
    <property type="evidence" value="ECO:0007669"/>
    <property type="project" value="InterPro"/>
</dbReference>
<evidence type="ECO:0000256" key="6">
    <source>
        <dbReference type="ARBA" id="ARBA00023242"/>
    </source>
</evidence>
<keyword evidence="3" id="KW-0221">Differentiation</keyword>
<keyword evidence="4" id="KW-0805">Transcription regulation</keyword>
<dbReference type="Pfam" id="PF00249">
    <property type="entry name" value="Myb_DNA-binding"/>
    <property type="match status" value="1"/>
</dbReference>
<accession>A0AAD6Q4E6</accession>
<evidence type="ECO:0000259" key="8">
    <source>
        <dbReference type="PROSITE" id="PS51294"/>
    </source>
</evidence>
<gene>
    <name evidence="9" type="ORF">NC653_026860</name>
</gene>
<evidence type="ECO:0000256" key="7">
    <source>
        <dbReference type="SAM" id="MobiDB-lite"/>
    </source>
</evidence>
<dbReference type="GO" id="GO:0000976">
    <property type="term" value="F:transcription cis-regulatory region binding"/>
    <property type="evidence" value="ECO:0007669"/>
    <property type="project" value="InterPro"/>
</dbReference>
<dbReference type="Gene3D" id="1.10.10.60">
    <property type="entry name" value="Homeodomain-like"/>
    <property type="match status" value="1"/>
</dbReference>
<dbReference type="Proteomes" id="UP001164929">
    <property type="component" value="Chromosome 11"/>
</dbReference>
<evidence type="ECO:0000313" key="10">
    <source>
        <dbReference type="Proteomes" id="UP001164929"/>
    </source>
</evidence>
<keyword evidence="6" id="KW-0539">Nucleus</keyword>
<dbReference type="EMBL" id="JAQIZT010000011">
    <property type="protein sequence ID" value="KAJ6978561.1"/>
    <property type="molecule type" value="Genomic_DNA"/>
</dbReference>
<dbReference type="InterPro" id="IPR009057">
    <property type="entry name" value="Homeodomain-like_sf"/>
</dbReference>
<dbReference type="InterPro" id="IPR044847">
    <property type="entry name" value="KAN_fam"/>
</dbReference>
<comment type="caution">
    <text evidence="9">The sequence shown here is derived from an EMBL/GenBank/DDBJ whole genome shotgun (WGS) entry which is preliminary data.</text>
</comment>
<keyword evidence="5" id="KW-0804">Transcription</keyword>
<dbReference type="PANTHER" id="PTHR31496">
    <property type="entry name" value="TRANSCRIPTION FACTOR KAN2-RELATED"/>
    <property type="match status" value="1"/>
</dbReference>
<evidence type="ECO:0000256" key="2">
    <source>
        <dbReference type="ARBA" id="ARBA00022473"/>
    </source>
</evidence>